<dbReference type="Pfam" id="PF07372">
    <property type="entry name" value="DUF1491"/>
    <property type="match status" value="1"/>
</dbReference>
<reference evidence="1 2" key="1">
    <citation type="submission" date="2018-01" db="EMBL/GenBank/DDBJ databases">
        <title>The draft genome sequence of Cohaesibacter sp. H1304.</title>
        <authorList>
            <person name="Wang N.-N."/>
            <person name="Du Z.-J."/>
        </authorList>
    </citation>
    <scope>NUCLEOTIDE SEQUENCE [LARGE SCALE GENOMIC DNA]</scope>
    <source>
        <strain evidence="1 2">H1304</strain>
    </source>
</reference>
<dbReference type="AlphaFoldDB" id="A0A2N5XR40"/>
<dbReference type="Proteomes" id="UP000234881">
    <property type="component" value="Unassembled WGS sequence"/>
</dbReference>
<sequence>MRLTSEIWVSAYLRARNGKNKPSALMRRGAREAGAIYVRVDRLDGTHDLYQPASQFSYTQDNVENGDRLFCISLRGVSTFDIMDKLEAEEKFDADFWVVDTECADGSHDLQVIEE</sequence>
<gene>
    <name evidence="1" type="ORF">C0081_13085</name>
</gene>
<comment type="caution">
    <text evidence="1">The sequence shown here is derived from an EMBL/GenBank/DDBJ whole genome shotgun (WGS) entry which is preliminary data.</text>
</comment>
<protein>
    <submittedName>
        <fullName evidence="1">DUF1491 domain-containing protein</fullName>
    </submittedName>
</protein>
<organism evidence="1 2">
    <name type="scientific">Cohaesibacter celericrescens</name>
    <dbReference type="NCBI Taxonomy" id="2067669"/>
    <lineage>
        <taxon>Bacteria</taxon>
        <taxon>Pseudomonadati</taxon>
        <taxon>Pseudomonadota</taxon>
        <taxon>Alphaproteobacteria</taxon>
        <taxon>Hyphomicrobiales</taxon>
        <taxon>Cohaesibacteraceae</taxon>
    </lineage>
</organism>
<accession>A0A2N5XR40</accession>
<dbReference type="RefSeq" id="WP_101534263.1">
    <property type="nucleotide sequence ID" value="NZ_JBFHIU010000020.1"/>
</dbReference>
<dbReference type="OrthoDB" id="9809136at2"/>
<name>A0A2N5XR40_9HYPH</name>
<dbReference type="EMBL" id="PKUQ01000022">
    <property type="protein sequence ID" value="PLW76973.1"/>
    <property type="molecule type" value="Genomic_DNA"/>
</dbReference>
<keyword evidence="2" id="KW-1185">Reference proteome</keyword>
<dbReference type="Gene3D" id="3.40.1530.20">
    <property type="entry name" value="Protein of unknown function (DUF1491)"/>
    <property type="match status" value="1"/>
</dbReference>
<proteinExistence type="predicted"/>
<evidence type="ECO:0000313" key="1">
    <source>
        <dbReference type="EMBL" id="PLW76973.1"/>
    </source>
</evidence>
<dbReference type="InterPro" id="IPR009964">
    <property type="entry name" value="DUF1491"/>
</dbReference>
<evidence type="ECO:0000313" key="2">
    <source>
        <dbReference type="Proteomes" id="UP000234881"/>
    </source>
</evidence>